<sequence>MKYTLAFFALTFLLSCAREKEQKLESLDKKSAREVTLTTVEKGDSVLHITKQNIWYNGERLAEKADTIITEAKPKTWNAADTNSLRKVPIFVTVQ</sequence>
<dbReference type="RefSeq" id="WP_085471081.1">
    <property type="nucleotide sequence ID" value="NZ_CP038029.1"/>
</dbReference>
<evidence type="ECO:0000313" key="2">
    <source>
        <dbReference type="Proteomes" id="UP000192980"/>
    </source>
</evidence>
<dbReference type="Proteomes" id="UP000192980">
    <property type="component" value="Unassembled WGS sequence"/>
</dbReference>
<evidence type="ECO:0000313" key="1">
    <source>
        <dbReference type="EMBL" id="SMG05940.1"/>
    </source>
</evidence>
<dbReference type="AlphaFoldDB" id="A0A1X7HVA5"/>
<dbReference type="STRING" id="561061.SAMN05660862_0096"/>
<dbReference type="PROSITE" id="PS51257">
    <property type="entry name" value="PROKAR_LIPOPROTEIN"/>
    <property type="match status" value="1"/>
</dbReference>
<accession>A0A1X7HVA5</accession>
<dbReference type="OrthoDB" id="710739at2"/>
<protein>
    <submittedName>
        <fullName evidence="1">Uncharacterized protein</fullName>
    </submittedName>
</protein>
<organism evidence="1 2">
    <name type="scientific">Sphingobacterium psychroaquaticum</name>
    <dbReference type="NCBI Taxonomy" id="561061"/>
    <lineage>
        <taxon>Bacteria</taxon>
        <taxon>Pseudomonadati</taxon>
        <taxon>Bacteroidota</taxon>
        <taxon>Sphingobacteriia</taxon>
        <taxon>Sphingobacteriales</taxon>
        <taxon>Sphingobacteriaceae</taxon>
        <taxon>Sphingobacterium</taxon>
    </lineage>
</organism>
<reference evidence="1 2" key="1">
    <citation type="submission" date="2017-04" db="EMBL/GenBank/DDBJ databases">
        <authorList>
            <person name="Afonso C.L."/>
            <person name="Miller P.J."/>
            <person name="Scott M.A."/>
            <person name="Spackman E."/>
            <person name="Goraichik I."/>
            <person name="Dimitrov K.M."/>
            <person name="Suarez D.L."/>
            <person name="Swayne D.E."/>
        </authorList>
    </citation>
    <scope>NUCLEOTIDE SEQUENCE [LARGE SCALE GENOMIC DNA]</scope>
    <source>
        <strain evidence="1 2">DSM 22418</strain>
    </source>
</reference>
<keyword evidence="2" id="KW-1185">Reference proteome</keyword>
<dbReference type="EMBL" id="FXAU01000001">
    <property type="protein sequence ID" value="SMG05940.1"/>
    <property type="molecule type" value="Genomic_DNA"/>
</dbReference>
<name>A0A1X7HVA5_9SPHI</name>
<proteinExistence type="predicted"/>
<gene>
    <name evidence="1" type="ORF">SAMN05660862_0096</name>
</gene>